<reference evidence="2 3" key="1">
    <citation type="submission" date="2023-11" db="EMBL/GenBank/DDBJ databases">
        <title>Draft genome of Azohydromonas lata strain H1 (DSM1123), a polyhydroxyalkanoate producer.</title>
        <authorList>
            <person name="Traversa D."/>
            <person name="D'Addabbo P."/>
            <person name="Pazzani C."/>
            <person name="Manzari C."/>
            <person name="Chiara M."/>
            <person name="Scrascia M."/>
        </authorList>
    </citation>
    <scope>NUCLEOTIDE SEQUENCE [LARGE SCALE GENOMIC DNA]</scope>
    <source>
        <strain evidence="2 3">H1</strain>
    </source>
</reference>
<dbReference type="PANTHER" id="PTHR43717:SF1">
    <property type="entry name" value="ANAEROBIC NITRIC OXIDE REDUCTASE FLAVORUBREDOXIN"/>
    <property type="match status" value="1"/>
</dbReference>
<dbReference type="SUPFAM" id="SSF56281">
    <property type="entry name" value="Metallo-hydrolase/oxidoreductase"/>
    <property type="match status" value="1"/>
</dbReference>
<evidence type="ECO:0000259" key="1">
    <source>
        <dbReference type="Pfam" id="PF19583"/>
    </source>
</evidence>
<dbReference type="EMBL" id="JAXOJX010000151">
    <property type="protein sequence ID" value="MDZ5461718.1"/>
    <property type="molecule type" value="Genomic_DNA"/>
</dbReference>
<gene>
    <name evidence="2" type="ORF">SM757_34600</name>
</gene>
<comment type="caution">
    <text evidence="2">The sequence shown here is derived from an EMBL/GenBank/DDBJ whole genome shotgun (WGS) entry which is preliminary data.</text>
</comment>
<evidence type="ECO:0000313" key="2">
    <source>
        <dbReference type="EMBL" id="MDZ5461718.1"/>
    </source>
</evidence>
<dbReference type="RefSeq" id="WP_322468808.1">
    <property type="nucleotide sequence ID" value="NZ_JAXOJX010000151.1"/>
</dbReference>
<sequence length="238" mass="25705">MDSQITEIAADIYRIHTPVQLPGGFTFSFNQYLLVDEEPLLFHTGPRKLFAPVSAALARVMPLARLRHVALSHVEADECGAMNEFLAAAPQAAPLCGRIAAMTSMEDLAERAPRALADGELLCLGRHTVQWFDTPHLPHGWECGLLMDTTTRTFFCGDLFTQPGAGDQPLTDADILGPSEAFRQAMDYFAHVPHTPATLERLATQAPRTLACMHGSAWSGDGGALLRDLAGCLAAGRP</sequence>
<protein>
    <submittedName>
        <fullName evidence="2">MBL fold metallo-hydrolase</fullName>
    </submittedName>
</protein>
<keyword evidence="3" id="KW-1185">Reference proteome</keyword>
<evidence type="ECO:0000313" key="3">
    <source>
        <dbReference type="Proteomes" id="UP001293718"/>
    </source>
</evidence>
<dbReference type="InterPro" id="IPR036866">
    <property type="entry name" value="RibonucZ/Hydroxyglut_hydro"/>
</dbReference>
<dbReference type="Gene3D" id="3.60.15.10">
    <property type="entry name" value="Ribonuclease Z/Hydroxyacylglutathione hydrolase-like"/>
    <property type="match status" value="1"/>
</dbReference>
<accession>A0ABU5IS74</accession>
<dbReference type="Pfam" id="PF19583">
    <property type="entry name" value="ODP"/>
    <property type="match status" value="1"/>
</dbReference>
<proteinExistence type="predicted"/>
<name>A0ABU5IS74_9BURK</name>
<dbReference type="InterPro" id="IPR045761">
    <property type="entry name" value="ODP_dom"/>
</dbReference>
<feature type="domain" description="ODP" evidence="1">
    <location>
        <begin position="28"/>
        <end position="164"/>
    </location>
</feature>
<organism evidence="2 3">
    <name type="scientific">Azohydromonas lata</name>
    <dbReference type="NCBI Taxonomy" id="45677"/>
    <lineage>
        <taxon>Bacteria</taxon>
        <taxon>Pseudomonadati</taxon>
        <taxon>Pseudomonadota</taxon>
        <taxon>Betaproteobacteria</taxon>
        <taxon>Burkholderiales</taxon>
        <taxon>Sphaerotilaceae</taxon>
        <taxon>Azohydromonas</taxon>
    </lineage>
</organism>
<dbReference type="PANTHER" id="PTHR43717">
    <property type="entry name" value="ANAEROBIC NITRIC OXIDE REDUCTASE FLAVORUBREDOXIN"/>
    <property type="match status" value="1"/>
</dbReference>
<dbReference type="Proteomes" id="UP001293718">
    <property type="component" value="Unassembled WGS sequence"/>
</dbReference>